<evidence type="ECO:0000256" key="3">
    <source>
        <dbReference type="ARBA" id="ARBA00022603"/>
    </source>
</evidence>
<dbReference type="Pfam" id="PF16197">
    <property type="entry name" value="KAsynt_C_assoc"/>
    <property type="match status" value="1"/>
</dbReference>
<keyword evidence="2" id="KW-0597">Phosphoprotein</keyword>
<dbReference type="Pfam" id="PF08242">
    <property type="entry name" value="Methyltransf_12"/>
    <property type="match status" value="1"/>
</dbReference>
<dbReference type="InterPro" id="IPR020807">
    <property type="entry name" value="PKS_DH"/>
</dbReference>
<dbReference type="InterPro" id="IPR020843">
    <property type="entry name" value="ER"/>
</dbReference>
<dbReference type="SUPFAM" id="SSF52151">
    <property type="entry name" value="FabD/lysophospholipase-like"/>
    <property type="match status" value="1"/>
</dbReference>
<feature type="active site" description="Proton donor; for dehydratase activity" evidence="6">
    <location>
        <position position="1093"/>
    </location>
</feature>
<dbReference type="Pfam" id="PF13602">
    <property type="entry name" value="ADH_zinc_N_2"/>
    <property type="match status" value="1"/>
</dbReference>
<evidence type="ECO:0000259" key="8">
    <source>
        <dbReference type="PROSITE" id="PS52004"/>
    </source>
</evidence>
<dbReference type="InterPro" id="IPR042104">
    <property type="entry name" value="PKS_dehydratase_sf"/>
</dbReference>
<dbReference type="InterPro" id="IPR049552">
    <property type="entry name" value="PKS_DH_N"/>
</dbReference>
<dbReference type="InterPro" id="IPR016039">
    <property type="entry name" value="Thiolase-like"/>
</dbReference>
<evidence type="ECO:0000256" key="1">
    <source>
        <dbReference type="ARBA" id="ARBA00022450"/>
    </source>
</evidence>
<dbReference type="Pfam" id="PF02801">
    <property type="entry name" value="Ketoacyl-synt_C"/>
    <property type="match status" value="1"/>
</dbReference>
<dbReference type="Pfam" id="PF14765">
    <property type="entry name" value="PS-DH"/>
    <property type="match status" value="1"/>
</dbReference>
<dbReference type="FunFam" id="3.40.50.720:FF:000209">
    <property type="entry name" value="Polyketide synthase Pks12"/>
    <property type="match status" value="1"/>
</dbReference>
<dbReference type="CDD" id="cd05274">
    <property type="entry name" value="KR_FAS_SDR_x"/>
    <property type="match status" value="1"/>
</dbReference>
<dbReference type="Pfam" id="PF00698">
    <property type="entry name" value="Acyl_transf_1"/>
    <property type="match status" value="1"/>
</dbReference>
<reference evidence="10 11" key="1">
    <citation type="submission" date="2019-04" db="EMBL/GenBank/DDBJ databases">
        <title>Friends and foes A comparative genomics studyof 23 Aspergillus species from section Flavi.</title>
        <authorList>
            <consortium name="DOE Joint Genome Institute"/>
            <person name="Kjaerbolling I."/>
            <person name="Vesth T."/>
            <person name="Frisvad J.C."/>
            <person name="Nybo J.L."/>
            <person name="Theobald S."/>
            <person name="Kildgaard S."/>
            <person name="Isbrandt T."/>
            <person name="Kuo A."/>
            <person name="Sato A."/>
            <person name="Lyhne E.K."/>
            <person name="Kogle M.E."/>
            <person name="Wiebenga A."/>
            <person name="Kun R.S."/>
            <person name="Lubbers R.J."/>
            <person name="Makela M.R."/>
            <person name="Barry K."/>
            <person name="Chovatia M."/>
            <person name="Clum A."/>
            <person name="Daum C."/>
            <person name="Haridas S."/>
            <person name="He G."/>
            <person name="LaButti K."/>
            <person name="Lipzen A."/>
            <person name="Mondo S."/>
            <person name="Riley R."/>
            <person name="Salamov A."/>
            <person name="Simmons B.A."/>
            <person name="Magnuson J.K."/>
            <person name="Henrissat B."/>
            <person name="Mortensen U.H."/>
            <person name="Larsen T.O."/>
            <person name="Devries R.P."/>
            <person name="Grigoriev I.V."/>
            <person name="Machida M."/>
            <person name="Baker S.E."/>
            <person name="Andersen M.R."/>
        </authorList>
    </citation>
    <scope>NUCLEOTIDE SEQUENCE [LARGE SCALE GENOMIC DNA]</scope>
    <source>
        <strain evidence="10 11">IBT 29228</strain>
    </source>
</reference>
<keyword evidence="3" id="KW-0489">Methyltransferase</keyword>
<dbReference type="GO" id="GO:0006633">
    <property type="term" value="P:fatty acid biosynthetic process"/>
    <property type="evidence" value="ECO:0007669"/>
    <property type="project" value="TreeGrafter"/>
</dbReference>
<dbReference type="Gene3D" id="3.40.366.10">
    <property type="entry name" value="Malonyl-Coenzyme A Acyl Carrier Protein, domain 2"/>
    <property type="match status" value="1"/>
</dbReference>
<dbReference type="PROSITE" id="PS52004">
    <property type="entry name" value="KS3_2"/>
    <property type="match status" value="1"/>
</dbReference>
<feature type="domain" description="Carrier" evidence="7">
    <location>
        <begin position="2358"/>
        <end position="2433"/>
    </location>
</feature>
<feature type="domain" description="Ketosynthase family 3 (KS3)" evidence="8">
    <location>
        <begin position="9"/>
        <end position="427"/>
    </location>
</feature>
<dbReference type="InterPro" id="IPR014031">
    <property type="entry name" value="Ketoacyl_synth_C"/>
</dbReference>
<evidence type="ECO:0000256" key="2">
    <source>
        <dbReference type="ARBA" id="ARBA00022553"/>
    </source>
</evidence>
<dbReference type="GO" id="GO:0008168">
    <property type="term" value="F:methyltransferase activity"/>
    <property type="evidence" value="ECO:0007669"/>
    <property type="project" value="UniProtKB-KW"/>
</dbReference>
<evidence type="ECO:0000256" key="6">
    <source>
        <dbReference type="PROSITE-ProRule" id="PRU01363"/>
    </source>
</evidence>
<gene>
    <name evidence="10" type="ORF">BDV26DRAFT_175817</name>
</gene>
<evidence type="ECO:0000313" key="11">
    <source>
        <dbReference type="Proteomes" id="UP000326198"/>
    </source>
</evidence>
<feature type="active site" description="Proton acceptor; for dehydratase activity" evidence="6">
    <location>
        <position position="925"/>
    </location>
</feature>
<feature type="region of interest" description="C-terminal hotdog fold" evidence="6">
    <location>
        <begin position="1032"/>
        <end position="1177"/>
    </location>
</feature>
<dbReference type="InterPro" id="IPR057326">
    <property type="entry name" value="KR_dom"/>
</dbReference>
<dbReference type="InterPro" id="IPR014043">
    <property type="entry name" value="Acyl_transferase_dom"/>
</dbReference>
<dbReference type="InterPro" id="IPR013968">
    <property type="entry name" value="PKS_KR"/>
</dbReference>
<dbReference type="CDD" id="cd00833">
    <property type="entry name" value="PKS"/>
    <property type="match status" value="1"/>
</dbReference>
<dbReference type="PANTHER" id="PTHR43775:SF49">
    <property type="entry name" value="SYNTHASE, PUTATIVE (JCVI)-RELATED"/>
    <property type="match status" value="1"/>
</dbReference>
<dbReference type="CDD" id="cd02440">
    <property type="entry name" value="AdoMet_MTases"/>
    <property type="match status" value="1"/>
</dbReference>
<dbReference type="InterPro" id="IPR014030">
    <property type="entry name" value="Ketoacyl_synth_N"/>
</dbReference>
<name>A0A5N7BBL9_9EURO</name>
<dbReference type="InterPro" id="IPR011032">
    <property type="entry name" value="GroES-like_sf"/>
</dbReference>
<dbReference type="PROSITE" id="PS50075">
    <property type="entry name" value="CARRIER"/>
    <property type="match status" value="1"/>
</dbReference>
<dbReference type="InterPro" id="IPR013154">
    <property type="entry name" value="ADH-like_N"/>
</dbReference>
<dbReference type="InterPro" id="IPR009081">
    <property type="entry name" value="PP-bd_ACP"/>
</dbReference>
<dbReference type="PANTHER" id="PTHR43775">
    <property type="entry name" value="FATTY ACID SYNTHASE"/>
    <property type="match status" value="1"/>
</dbReference>
<dbReference type="GO" id="GO:0044550">
    <property type="term" value="P:secondary metabolite biosynthetic process"/>
    <property type="evidence" value="ECO:0007669"/>
    <property type="project" value="TreeGrafter"/>
</dbReference>
<dbReference type="InterPro" id="IPR013217">
    <property type="entry name" value="Methyltransf_12"/>
</dbReference>
<dbReference type="InterPro" id="IPR020841">
    <property type="entry name" value="PKS_Beta-ketoAc_synthase_dom"/>
</dbReference>
<dbReference type="OrthoDB" id="329835at2759"/>
<dbReference type="InterPro" id="IPR001227">
    <property type="entry name" value="Ac_transferase_dom_sf"/>
</dbReference>
<protein>
    <recommendedName>
        <fullName evidence="12">Polyketide synthase</fullName>
    </recommendedName>
</protein>
<dbReference type="Gene3D" id="3.40.50.150">
    <property type="entry name" value="Vaccinia Virus protein VP39"/>
    <property type="match status" value="1"/>
</dbReference>
<dbReference type="InterPro" id="IPR036736">
    <property type="entry name" value="ACP-like_sf"/>
</dbReference>
<feature type="domain" description="PKS/mFAS DH" evidence="9">
    <location>
        <begin position="893"/>
        <end position="1177"/>
    </location>
</feature>
<dbReference type="Gene3D" id="3.10.129.110">
    <property type="entry name" value="Polyketide synthase dehydratase"/>
    <property type="match status" value="1"/>
</dbReference>
<evidence type="ECO:0000259" key="7">
    <source>
        <dbReference type="PROSITE" id="PS50075"/>
    </source>
</evidence>
<dbReference type="InterPro" id="IPR050091">
    <property type="entry name" value="PKS_NRPS_Biosynth_Enz"/>
</dbReference>
<dbReference type="Gene3D" id="3.40.50.720">
    <property type="entry name" value="NAD(P)-binding Rossmann-like Domain"/>
    <property type="match status" value="2"/>
</dbReference>
<dbReference type="SMART" id="SM00829">
    <property type="entry name" value="PKS_ER"/>
    <property type="match status" value="1"/>
</dbReference>
<keyword evidence="5" id="KW-0511">Multifunctional enzyme</keyword>
<dbReference type="SMART" id="SM00825">
    <property type="entry name" value="PKS_KS"/>
    <property type="match status" value="1"/>
</dbReference>
<dbReference type="CDD" id="cd05195">
    <property type="entry name" value="enoyl_red"/>
    <property type="match status" value="1"/>
</dbReference>
<dbReference type="InterPro" id="IPR029063">
    <property type="entry name" value="SAM-dependent_MTases_sf"/>
</dbReference>
<dbReference type="SUPFAM" id="SSF55048">
    <property type="entry name" value="Probable ACP-binding domain of malonyl-CoA ACP transacylase"/>
    <property type="match status" value="1"/>
</dbReference>
<dbReference type="SUPFAM" id="SSF53335">
    <property type="entry name" value="S-adenosyl-L-methionine-dependent methyltransferases"/>
    <property type="match status" value="1"/>
</dbReference>
<dbReference type="SMART" id="SM00826">
    <property type="entry name" value="PKS_DH"/>
    <property type="match status" value="1"/>
</dbReference>
<dbReference type="InterPro" id="IPR049900">
    <property type="entry name" value="PKS_mFAS_DH"/>
</dbReference>
<dbReference type="Gene3D" id="3.30.70.3290">
    <property type="match status" value="1"/>
</dbReference>
<keyword evidence="11" id="KW-1185">Reference proteome</keyword>
<dbReference type="SUPFAM" id="SSF47336">
    <property type="entry name" value="ACP-like"/>
    <property type="match status" value="1"/>
</dbReference>
<dbReference type="EMBL" id="ML736198">
    <property type="protein sequence ID" value="KAE8379162.1"/>
    <property type="molecule type" value="Genomic_DNA"/>
</dbReference>
<dbReference type="GO" id="GO:0032259">
    <property type="term" value="P:methylation"/>
    <property type="evidence" value="ECO:0007669"/>
    <property type="project" value="UniProtKB-KW"/>
</dbReference>
<dbReference type="GO" id="GO:0016491">
    <property type="term" value="F:oxidoreductase activity"/>
    <property type="evidence" value="ECO:0007669"/>
    <property type="project" value="InterPro"/>
</dbReference>
<dbReference type="Pfam" id="PF08240">
    <property type="entry name" value="ADH_N"/>
    <property type="match status" value="1"/>
</dbReference>
<keyword evidence="1" id="KW-0596">Phosphopantetheine</keyword>
<dbReference type="PROSITE" id="PS52019">
    <property type="entry name" value="PKS_MFAS_DH"/>
    <property type="match status" value="1"/>
</dbReference>
<sequence length="2445" mass="270219">MQKRPCEEYPEIAIVGMAMRLPGGVRTDTDFWNLMVNKQDGRCKVPETRYNVDAFYSDKGPHTVKTDQGYFLQDDPACFDTGFFSIGEYEASRLDPQQRLLLEVVWECMENAGQNDWRSKDIGCYVGVFGEDWLDLSSKDVQQIGRLHALGTGNFALSNRISYEYDLTGPSITYQTGCSSSLVGLHEACRALHAGDCSSAIVAGSNLIFTPTMTTTMSDNMVIAHDGKCKTFDASANGYGRGEGINAIYIKPLQAALQDGDRIRAVIRSTSTNCDGKTPSITTPGSLTQKELIRKTYQNAGIGQITDTPFFELHGTGTKVGDVAETSVIAELFSGEQGTYIGTVKPNVGHSEGASGLTSVIKAVLALENRIIPPNIHFHNPNPEIPFGDGKLEVPVEPVAWPKGRKERISVNCFGIGGANAHAILDSAQLYRTPPDRTLCQSKHSKGVNLLLVSAASLAALDQRVKKLKKYIENHSPDMNNVAYTLANRLTLLPYRTFLYTDMNKPIQLPEYAPSRASPRELIFLFTGQGAQWPGMARELMTSHEGFRNDIRKMDETLRDLQDPPEWSIEEVLVGAECTHEISDAALSQPICTAVQIGIINLLARLGITPCLVVGHSSGEIAAAYAAKAISQEAALLAAYYRGHATKSCGKGAMAAVALERETLSSYLAGDVVIACENGPKSFTISGEEHAVSRAIGRISEDHPDVFCRRLPVDIAYHSHYMRDIGEVFETMIRPHMRFNETMVPFYSTVQRSLITRPGQLSAQYWRENLESPVLFSSTVDLILKDENYPRPIFLEIGPHSALSGPIRQIKQNASNDKASYIPTLLRDRCGNHCILASIGQLWAHGVTMDLEKVTGAGSFVTDLPAYPWEHGQRFWNESSLARSWRLRAFPNHELLGCRLLGSSDLEPTWRSIVSLEDVPWLADHKIMKDIVFPGAGYVAMVGEAIRQLTGAVDYTIKGLILRAPIFLVEMESVEILTSLKPTRLTDIADSEWYDFTIMSYDGVSWVRNCQGQACAGPSGEPQKNVVIHPFTRKVPSDRWYNFMAKHGLRYGPSFQGLGEITADPTSCNATGTAAEYQNQHDSHYSIHPIIIDQALQLLAVAICSGRRRGVDRIGVPARFKELYIGKAHGPIQFQAESHAISTIALCGNAIGISNDNNVVLSVHDGTFMSLEAPLESNVPITSHIEWKPDINFHNKQELLPFNPRGVCGEFMMLHTMVCIIETVARVEGLPAVSAHLEKYRDWLKKVIHDVASRGDYIATKTQEWVALNSKARIEAFEHLARRVGPDENDQLNLVNLQRQVIDNIVEIFKGIRSPVESLMEHNLLGKLYSTRVFQNAWNTFFSSLIHSNPRLRILEIGAGTGGSTEIALECLRFSDGSKAYSSYTFTDVSSGFFSSAREKFENCPDLEYKTLDINTDPIEQGFEEESFDLVIAVDVLHATNFIGKSLQHIRKLLVPGGYFLLQELCPGTPAIDCVMGMLPGWWVGSDDGRVEKPYITGEEWHKELQCAGFTGTEAETFDDVQPSHVNVNILTKNPYPNSLADKSVTLVCLSKPGDWALELSKSLLQKEYVVHWADIQGTASTHGIIVLVDLESPFLNKMTEHDYNNLQHFLSACANKQVLWIMPSAQTGSQDPNYGLVPGFVRSIRREMCPELPTLELDTFDTSSADISVRVYEHFANLYTNHAKRDYEYVLRHGVIYVGRYHWRSIASRYPQSGSGLNRKLTMKTPGLLDTVQWVSIDDKNPLHETDVEIDVKYCGLNFMDLMVSMGIVGTTEDFGLECSGIVRRVGSKVRDVAPGDRVVVASLGVLRTRIVVAQDLCIKIPEALSLEDSATMPTVYATATYSLVTQGNLKRGQSVLIHSACGGVGLAAIQICQVIGAKVFATVGSEEKTRYLEETFGIPREQIFNSHSAMFLPAVMKATDNRGVDLVLNSLAGDLLHASWECVAKCGKMIELGKRDFIGHGTLGMNNFLGNRTFCGVDLITLGQECPEILKDLLTHWVGWLEEEKIRPIRPVTVFQAADVVDAFRYMQSGTHMGKIIIKMPDNGTELPISNPTPRFSLRSDGAYLLVGGLGGLGQAISNWMVEHGARHLIYLSRTAGLLEKHTEFIRQLEAQGCHVTMIPGDVTNISDVQRALDGTSVSVRGLIQMSMVLNDKSFTNMTFDEWTATVDPKVTGTWNLHNASRKQPLDFFVVLSSITGLCGNQGQANYAAANTFLDSFVQYRQDMGLPASVLDLGFVEDIGCVSQAPEILQRMHSCSVYALQEQELMDALQLAIQNPRACTSVNNDPSSSTLAIGLGCTRPLDAAGVVPPWNRDDIRFCSYENINIEAASDESDMSTNLREFLRDVEMNPAILDDPQTESRITGELGKMIISHTGRDREMDEEHMAAIAIDSLMSLEIRSWFRRKLSLELALSDISKAGTVGGLSKMTIELLRKKYTAQEGQVV</sequence>
<accession>A0A5N7BBL9</accession>
<dbReference type="SUPFAM" id="SSF50129">
    <property type="entry name" value="GroES-like"/>
    <property type="match status" value="1"/>
</dbReference>
<dbReference type="InterPro" id="IPR016035">
    <property type="entry name" value="Acyl_Trfase/lysoPLipase"/>
</dbReference>
<dbReference type="InterPro" id="IPR036291">
    <property type="entry name" value="NAD(P)-bd_dom_sf"/>
</dbReference>
<dbReference type="SUPFAM" id="SSF51735">
    <property type="entry name" value="NAD(P)-binding Rossmann-fold domains"/>
    <property type="match status" value="2"/>
</dbReference>
<dbReference type="InterPro" id="IPR016036">
    <property type="entry name" value="Malonyl_transacylase_ACP-bd"/>
</dbReference>
<evidence type="ECO:0008006" key="12">
    <source>
        <dbReference type="Google" id="ProtNLM"/>
    </source>
</evidence>
<dbReference type="GO" id="GO:1901336">
    <property type="term" value="P:lactone biosynthetic process"/>
    <property type="evidence" value="ECO:0007669"/>
    <property type="project" value="UniProtKB-ARBA"/>
</dbReference>
<dbReference type="GO" id="GO:0004312">
    <property type="term" value="F:fatty acid synthase activity"/>
    <property type="evidence" value="ECO:0007669"/>
    <property type="project" value="TreeGrafter"/>
</dbReference>
<evidence type="ECO:0000313" key="10">
    <source>
        <dbReference type="EMBL" id="KAE8379162.1"/>
    </source>
</evidence>
<dbReference type="SUPFAM" id="SSF53901">
    <property type="entry name" value="Thiolase-like"/>
    <property type="match status" value="1"/>
</dbReference>
<dbReference type="Gene3D" id="3.90.180.10">
    <property type="entry name" value="Medium-chain alcohol dehydrogenases, catalytic domain"/>
    <property type="match status" value="1"/>
</dbReference>
<organism evidence="10 11">
    <name type="scientific">Aspergillus bertholletiae</name>
    <dbReference type="NCBI Taxonomy" id="1226010"/>
    <lineage>
        <taxon>Eukaryota</taxon>
        <taxon>Fungi</taxon>
        <taxon>Dikarya</taxon>
        <taxon>Ascomycota</taxon>
        <taxon>Pezizomycotina</taxon>
        <taxon>Eurotiomycetes</taxon>
        <taxon>Eurotiomycetidae</taxon>
        <taxon>Eurotiales</taxon>
        <taxon>Aspergillaceae</taxon>
        <taxon>Aspergillus</taxon>
        <taxon>Aspergillus subgen. Circumdati</taxon>
    </lineage>
</organism>
<keyword evidence="4" id="KW-0808">Transferase</keyword>
<dbReference type="InterPro" id="IPR049551">
    <property type="entry name" value="PKS_DH_C"/>
</dbReference>
<dbReference type="InterPro" id="IPR032821">
    <property type="entry name" value="PKS_assoc"/>
</dbReference>
<dbReference type="Pfam" id="PF00109">
    <property type="entry name" value="ketoacyl-synt"/>
    <property type="match status" value="1"/>
</dbReference>
<dbReference type="Proteomes" id="UP000326198">
    <property type="component" value="Unassembled WGS sequence"/>
</dbReference>
<evidence type="ECO:0000256" key="5">
    <source>
        <dbReference type="ARBA" id="ARBA00023268"/>
    </source>
</evidence>
<dbReference type="SMART" id="SM00827">
    <property type="entry name" value="PKS_AT"/>
    <property type="match status" value="1"/>
</dbReference>
<evidence type="ECO:0000256" key="4">
    <source>
        <dbReference type="ARBA" id="ARBA00022679"/>
    </source>
</evidence>
<dbReference type="Gene3D" id="3.40.47.10">
    <property type="match status" value="1"/>
</dbReference>
<feature type="region of interest" description="N-terminal hotdog fold" evidence="6">
    <location>
        <begin position="893"/>
        <end position="1021"/>
    </location>
</feature>
<dbReference type="SMART" id="SM00822">
    <property type="entry name" value="PKS_KR"/>
    <property type="match status" value="1"/>
</dbReference>
<evidence type="ECO:0000259" key="9">
    <source>
        <dbReference type="PROSITE" id="PS52019"/>
    </source>
</evidence>
<dbReference type="Pfam" id="PF21089">
    <property type="entry name" value="PKS_DH_N"/>
    <property type="match status" value="1"/>
</dbReference>
<proteinExistence type="predicted"/>
<dbReference type="Pfam" id="PF08659">
    <property type="entry name" value="KR"/>
    <property type="match status" value="1"/>
</dbReference>